<dbReference type="PANTHER" id="PTHR48079">
    <property type="entry name" value="PROTEIN YEEZ"/>
    <property type="match status" value="1"/>
</dbReference>
<dbReference type="Gene3D" id="3.40.50.720">
    <property type="entry name" value="NAD(P)-binding Rossmann-like Domain"/>
    <property type="match status" value="1"/>
</dbReference>
<dbReference type="InterPro" id="IPR016040">
    <property type="entry name" value="NAD(P)-bd_dom"/>
</dbReference>
<feature type="domain" description="NAD(P)-binding" evidence="2">
    <location>
        <begin position="7"/>
        <end position="114"/>
    </location>
</feature>
<keyword evidence="1" id="KW-0472">Membrane</keyword>
<protein>
    <submittedName>
        <fullName evidence="3">SDR family oxidoreductase</fullName>
    </submittedName>
</protein>
<dbReference type="Pfam" id="PF13460">
    <property type="entry name" value="NAD_binding_10"/>
    <property type="match status" value="1"/>
</dbReference>
<dbReference type="Proteomes" id="UP001474120">
    <property type="component" value="Unassembled WGS sequence"/>
</dbReference>
<dbReference type="EMBL" id="JBCDNA010000003">
    <property type="protein sequence ID" value="MEL4457025.1"/>
    <property type="molecule type" value="Genomic_DNA"/>
</dbReference>
<accession>A0ABU9L3L1</accession>
<keyword evidence="4" id="KW-1185">Reference proteome</keyword>
<evidence type="ECO:0000313" key="3">
    <source>
        <dbReference type="EMBL" id="MEL4457025.1"/>
    </source>
</evidence>
<dbReference type="InterPro" id="IPR051783">
    <property type="entry name" value="NAD(P)-dependent_oxidoreduct"/>
</dbReference>
<evidence type="ECO:0000259" key="2">
    <source>
        <dbReference type="Pfam" id="PF13460"/>
    </source>
</evidence>
<dbReference type="InterPro" id="IPR036291">
    <property type="entry name" value="NAD(P)-bd_dom_sf"/>
</dbReference>
<name>A0ABU9L3L1_9FLAO</name>
<gene>
    <name evidence="3" type="ORF">AABB81_14040</name>
</gene>
<keyword evidence="1" id="KW-1133">Transmembrane helix</keyword>
<dbReference type="PANTHER" id="PTHR48079:SF6">
    <property type="entry name" value="NAD(P)-BINDING DOMAIN-CONTAINING PROTEIN-RELATED"/>
    <property type="match status" value="1"/>
</dbReference>
<dbReference type="Pfam" id="PF11066">
    <property type="entry name" value="DUF2867"/>
    <property type="match status" value="1"/>
</dbReference>
<sequence>MKILLTGATGYIGKRLLPVLVENGHQVICGVRDLKRFNPPQSLKPRIQIIELDLLDQTTLANIPNDIDGAYYLVHSMSSSKDYEQLEFQSAHNFKEAMNRTQVKHVVYLSGIINSEVLSEHLKSRKNVEEELSLGNYKLTTLRAGIIIGSGSASFEIIRDLVEKLPIMITPKWLLTKCQPIGVKDVIRFLVKTLFNEKGYDKDFDIGGPDILTYKQMLEEFASVRNLKRRIYIVPVMTPRLSSYWLYFVTSTSYNLAIALVNSMKVEVICRNNDWAKTLGIEPISYRESLIRAFSRIESNEIISSWKDAMSSGTLDMEISDFINVPSFGCFKDQREMKYGDLQTTIDKIWRIGGETGWYYGTWLWKIRGYIDKLVGGVGLRRGRTNGTELNSGDAVDFWRVLYANKKEGRLLLFAEMKLPGEAWLEFRIKNEYLVQTATFRPVGLMGRMYWYAIYPFHGFIFNGMLNRIATSGK</sequence>
<proteinExistence type="predicted"/>
<reference evidence="3 4" key="1">
    <citation type="submission" date="2024-04" db="EMBL/GenBank/DDBJ databases">
        <title>whole genome sequencing of Lutimonas vermicola strain IMCC1616.</title>
        <authorList>
            <person name="Bae S.S."/>
        </authorList>
    </citation>
    <scope>NUCLEOTIDE SEQUENCE [LARGE SCALE GENOMIC DNA]</scope>
    <source>
        <strain evidence="3 4">IMCC1616</strain>
    </source>
</reference>
<comment type="caution">
    <text evidence="3">The sequence shown here is derived from an EMBL/GenBank/DDBJ whole genome shotgun (WGS) entry which is preliminary data.</text>
</comment>
<evidence type="ECO:0000313" key="4">
    <source>
        <dbReference type="Proteomes" id="UP001474120"/>
    </source>
</evidence>
<dbReference type="RefSeq" id="WP_342161186.1">
    <property type="nucleotide sequence ID" value="NZ_JBCDNA010000003.1"/>
</dbReference>
<dbReference type="InterPro" id="IPR021295">
    <property type="entry name" value="DUF2867"/>
</dbReference>
<keyword evidence="1" id="KW-0812">Transmembrane</keyword>
<feature type="transmembrane region" description="Helical" evidence="1">
    <location>
        <begin position="449"/>
        <end position="466"/>
    </location>
</feature>
<organism evidence="3 4">
    <name type="scientific">Lutimonas vermicola</name>
    <dbReference type="NCBI Taxonomy" id="414288"/>
    <lineage>
        <taxon>Bacteria</taxon>
        <taxon>Pseudomonadati</taxon>
        <taxon>Bacteroidota</taxon>
        <taxon>Flavobacteriia</taxon>
        <taxon>Flavobacteriales</taxon>
        <taxon>Flavobacteriaceae</taxon>
        <taxon>Lutimonas</taxon>
    </lineage>
</organism>
<evidence type="ECO:0000256" key="1">
    <source>
        <dbReference type="SAM" id="Phobius"/>
    </source>
</evidence>
<dbReference type="SUPFAM" id="SSF51735">
    <property type="entry name" value="NAD(P)-binding Rossmann-fold domains"/>
    <property type="match status" value="1"/>
</dbReference>